<dbReference type="Proteomes" id="UP000067444">
    <property type="component" value="Chromosome"/>
</dbReference>
<dbReference type="Pfam" id="PF03480">
    <property type="entry name" value="DctP"/>
    <property type="match status" value="1"/>
</dbReference>
<dbReference type="GO" id="GO:0055085">
    <property type="term" value="P:transmembrane transport"/>
    <property type="evidence" value="ECO:0007669"/>
    <property type="project" value="InterPro"/>
</dbReference>
<dbReference type="PANTHER" id="PTHR33376:SF4">
    <property type="entry name" value="SIALIC ACID-BINDING PERIPLASMIC PROTEIN SIAP"/>
    <property type="match status" value="1"/>
</dbReference>
<organism evidence="4 5">
    <name type="scientific">Octadecabacter temperatus</name>
    <dbReference type="NCBI Taxonomy" id="1458307"/>
    <lineage>
        <taxon>Bacteria</taxon>
        <taxon>Pseudomonadati</taxon>
        <taxon>Pseudomonadota</taxon>
        <taxon>Alphaproteobacteria</taxon>
        <taxon>Rhodobacterales</taxon>
        <taxon>Roseobacteraceae</taxon>
        <taxon>Octadecabacter</taxon>
    </lineage>
</organism>
<evidence type="ECO:0000313" key="4">
    <source>
        <dbReference type="EMBL" id="AKS45370.1"/>
    </source>
</evidence>
<sequence length="315" mass="34574">MTIEITFGGYQGDNSVHTRGARSLAEAVERLSDGAARIKFRQNIVEDGHKASDLLSMTESGELDGCYFSSSYLASRVPELALFDQHFAVPSRAHAYGVLDGSLGQRLKQEVEAKTGYSVMGYWDNGLRHISSRGGQLNTPAACEGLKLRTLASDDHQRVFRALGFDPKAIDVRDLPAAVIDGTVDAQENPLTNIYNFRLHETHRSVTMTGHLLGVALVLFNREKVESWPKDVRDAVRLAVAEATKDQRRFAAEDDVICAKAMREDGVELVELTADERAAFADATRGEVDKTRSRFGDDLIALFERDIANASEGAA</sequence>
<dbReference type="Gene3D" id="3.40.190.170">
    <property type="entry name" value="Bacterial extracellular solute-binding protein, family 7"/>
    <property type="match status" value="1"/>
</dbReference>
<evidence type="ECO:0000256" key="3">
    <source>
        <dbReference type="ARBA" id="ARBA00022764"/>
    </source>
</evidence>
<gene>
    <name evidence="4" type="primary">yiaO_1</name>
    <name evidence="4" type="ORF">OSB_08090</name>
</gene>
<dbReference type="GO" id="GO:0042597">
    <property type="term" value="C:periplasmic space"/>
    <property type="evidence" value="ECO:0007669"/>
    <property type="project" value="UniProtKB-SubCell"/>
</dbReference>
<reference evidence="4 5" key="1">
    <citation type="journal article" date="2015" name="Genome Announc.">
        <title>Closed Genome Sequence of Octadecabacter temperatus SB1, the First Mesophilic Species of the Genus Octadecabacter.</title>
        <authorList>
            <person name="Voget S."/>
            <person name="Billerbeck S."/>
            <person name="Simon M."/>
            <person name="Daniel R."/>
        </authorList>
    </citation>
    <scope>NUCLEOTIDE SEQUENCE [LARGE SCALE GENOMIC DNA]</scope>
    <source>
        <strain evidence="4 5">SB1</strain>
    </source>
</reference>
<keyword evidence="5" id="KW-1185">Reference proteome</keyword>
<accession>A0A0K0Y336</accession>
<dbReference type="KEGG" id="otm:OSB_08090"/>
<keyword evidence="2" id="KW-0732">Signal</keyword>
<dbReference type="AlphaFoldDB" id="A0A0K0Y336"/>
<dbReference type="RefSeq" id="WP_049833770.1">
    <property type="nucleotide sequence ID" value="NZ_CP012160.1"/>
</dbReference>
<dbReference type="EMBL" id="CP012160">
    <property type="protein sequence ID" value="AKS45370.1"/>
    <property type="molecule type" value="Genomic_DNA"/>
</dbReference>
<dbReference type="InterPro" id="IPR038404">
    <property type="entry name" value="TRAP_DctP_sf"/>
</dbReference>
<comment type="subcellular location">
    <subcellularLocation>
        <location evidence="1">Periplasm</location>
    </subcellularLocation>
</comment>
<dbReference type="InterPro" id="IPR018389">
    <property type="entry name" value="DctP_fam"/>
</dbReference>
<name>A0A0K0Y336_9RHOB</name>
<dbReference type="CDD" id="cd13603">
    <property type="entry name" value="PBP2_TRAP_Siap_TeaA_like"/>
    <property type="match status" value="1"/>
</dbReference>
<dbReference type="PANTHER" id="PTHR33376">
    <property type="match status" value="1"/>
</dbReference>
<evidence type="ECO:0000313" key="5">
    <source>
        <dbReference type="Proteomes" id="UP000067444"/>
    </source>
</evidence>
<proteinExistence type="predicted"/>
<dbReference type="OrthoDB" id="9803763at2"/>
<evidence type="ECO:0000256" key="2">
    <source>
        <dbReference type="ARBA" id="ARBA00022729"/>
    </source>
</evidence>
<dbReference type="STRING" id="1458307.OSB_08090"/>
<keyword evidence="3" id="KW-0574">Periplasm</keyword>
<protein>
    <submittedName>
        <fullName evidence="4">2,3-diketo-L-gulonate-binding periplasmic protein YiaO</fullName>
    </submittedName>
</protein>
<dbReference type="NCBIfam" id="NF037995">
    <property type="entry name" value="TRAP_S1"/>
    <property type="match status" value="1"/>
</dbReference>
<evidence type="ECO:0000256" key="1">
    <source>
        <dbReference type="ARBA" id="ARBA00004418"/>
    </source>
</evidence>